<evidence type="ECO:0000256" key="1">
    <source>
        <dbReference type="SAM" id="SignalP"/>
    </source>
</evidence>
<sequence length="98" mass="11126">MFRPACACILLVGSVPAWAASLPAPLPADIQTFVTERENCDHFRGEEPYDAERRREIEAALDRYCRGTDARLQGLRKKYREAPAAIRDVLNGFEYPIE</sequence>
<reference evidence="2 3" key="1">
    <citation type="submission" date="2023-07" db="EMBL/GenBank/DDBJ databases">
        <title>Sorghum-associated microbial communities from plants grown in Nebraska, USA.</title>
        <authorList>
            <person name="Schachtman D."/>
        </authorList>
    </citation>
    <scope>NUCLEOTIDE SEQUENCE [LARGE SCALE GENOMIC DNA]</scope>
    <source>
        <strain evidence="2 3">DS1307</strain>
    </source>
</reference>
<organism evidence="2 3">
    <name type="scientific">Neorhizobium huautlense</name>
    <dbReference type="NCBI Taxonomy" id="67774"/>
    <lineage>
        <taxon>Bacteria</taxon>
        <taxon>Pseudomonadati</taxon>
        <taxon>Pseudomonadota</taxon>
        <taxon>Alphaproteobacteria</taxon>
        <taxon>Hyphomicrobiales</taxon>
        <taxon>Rhizobiaceae</taxon>
        <taxon>Rhizobium/Agrobacterium group</taxon>
        <taxon>Neorhizobium</taxon>
    </lineage>
</organism>
<evidence type="ECO:0000313" key="2">
    <source>
        <dbReference type="EMBL" id="MDP9838897.1"/>
    </source>
</evidence>
<comment type="caution">
    <text evidence="2">The sequence shown here is derived from an EMBL/GenBank/DDBJ whole genome shotgun (WGS) entry which is preliminary data.</text>
</comment>
<protein>
    <recommendedName>
        <fullName evidence="4">Secreted protein</fullName>
    </recommendedName>
</protein>
<feature type="chain" id="PRO_5045566225" description="Secreted protein" evidence="1">
    <location>
        <begin position="20"/>
        <end position="98"/>
    </location>
</feature>
<keyword evidence="3" id="KW-1185">Reference proteome</keyword>
<keyword evidence="1" id="KW-0732">Signal</keyword>
<evidence type="ECO:0000313" key="3">
    <source>
        <dbReference type="Proteomes" id="UP001241472"/>
    </source>
</evidence>
<accession>A0ABT9PWX6</accession>
<proteinExistence type="predicted"/>
<gene>
    <name evidence="2" type="ORF">J2T09_003669</name>
</gene>
<dbReference type="Proteomes" id="UP001241472">
    <property type="component" value="Unassembled WGS sequence"/>
</dbReference>
<evidence type="ECO:0008006" key="4">
    <source>
        <dbReference type="Google" id="ProtNLM"/>
    </source>
</evidence>
<dbReference type="RefSeq" id="WP_306837199.1">
    <property type="nucleotide sequence ID" value="NZ_JAUSRF010000012.1"/>
</dbReference>
<dbReference type="EMBL" id="JAUSRF010000012">
    <property type="protein sequence ID" value="MDP9838897.1"/>
    <property type="molecule type" value="Genomic_DNA"/>
</dbReference>
<name>A0ABT9PWX6_9HYPH</name>
<feature type="signal peptide" evidence="1">
    <location>
        <begin position="1"/>
        <end position="19"/>
    </location>
</feature>